<reference evidence="1 2" key="1">
    <citation type="submission" date="2018-03" db="EMBL/GenBank/DDBJ databases">
        <title>Bioinformatic expansion and discovery of thiopeptide antibiotics.</title>
        <authorList>
            <person name="Schwalen C.J."/>
            <person name="Hudson G.A."/>
            <person name="Mitchell D.A."/>
        </authorList>
    </citation>
    <scope>NUCLEOTIDE SEQUENCE [LARGE SCALE GENOMIC DNA]</scope>
    <source>
        <strain evidence="1 2">ATCC 21389</strain>
    </source>
</reference>
<evidence type="ECO:0000313" key="1">
    <source>
        <dbReference type="EMBL" id="PYC76117.1"/>
    </source>
</evidence>
<keyword evidence="2" id="KW-1185">Reference proteome</keyword>
<organism evidence="1 2">
    <name type="scientific">Streptomyces tateyamensis</name>
    <dbReference type="NCBI Taxonomy" id="565073"/>
    <lineage>
        <taxon>Bacteria</taxon>
        <taxon>Bacillati</taxon>
        <taxon>Actinomycetota</taxon>
        <taxon>Actinomycetes</taxon>
        <taxon>Kitasatosporales</taxon>
        <taxon>Streptomycetaceae</taxon>
        <taxon>Streptomyces</taxon>
    </lineage>
</organism>
<proteinExistence type="predicted"/>
<name>A0A2V4NBI8_9ACTN</name>
<dbReference type="EMBL" id="PYBW01000085">
    <property type="protein sequence ID" value="PYC76117.1"/>
    <property type="molecule type" value="Genomic_DNA"/>
</dbReference>
<comment type="caution">
    <text evidence="1">The sequence shown here is derived from an EMBL/GenBank/DDBJ whole genome shotgun (WGS) entry which is preliminary data.</text>
</comment>
<accession>A0A2V4NBI8</accession>
<gene>
    <name evidence="1" type="ORF">C7C46_23210</name>
</gene>
<feature type="non-terminal residue" evidence="1">
    <location>
        <position position="66"/>
    </location>
</feature>
<dbReference type="Proteomes" id="UP000248039">
    <property type="component" value="Unassembled WGS sequence"/>
</dbReference>
<sequence length="66" mass="6790">PAATVVAARLHGASLEYLALGAALLVLQPPTGEPLLVGDNQPFPQGEELRLAAHRAEPGSPERAAL</sequence>
<dbReference type="AlphaFoldDB" id="A0A2V4NBI8"/>
<protein>
    <submittedName>
        <fullName evidence="1">Integrase</fullName>
    </submittedName>
</protein>
<feature type="non-terminal residue" evidence="1">
    <location>
        <position position="1"/>
    </location>
</feature>
<evidence type="ECO:0000313" key="2">
    <source>
        <dbReference type="Proteomes" id="UP000248039"/>
    </source>
</evidence>